<keyword evidence="7 16" id="KW-0547">Nucleotide-binding</keyword>
<dbReference type="OrthoDB" id="9807790at2"/>
<dbReference type="Pfam" id="PF17854">
    <property type="entry name" value="FtsK_alpha"/>
    <property type="match status" value="1"/>
</dbReference>
<dbReference type="Pfam" id="PF09397">
    <property type="entry name" value="FtsK_gamma"/>
    <property type="match status" value="1"/>
</dbReference>
<evidence type="ECO:0000256" key="18">
    <source>
        <dbReference type="SAM" id="Phobius"/>
    </source>
</evidence>
<evidence type="ECO:0000313" key="21">
    <source>
        <dbReference type="Proteomes" id="UP000215377"/>
    </source>
</evidence>
<organism evidence="20 21">
    <name type="scientific">Marinibacterium profundimaris</name>
    <dbReference type="NCBI Taxonomy" id="1679460"/>
    <lineage>
        <taxon>Bacteria</taxon>
        <taxon>Pseudomonadati</taxon>
        <taxon>Pseudomonadota</taxon>
        <taxon>Alphaproteobacteria</taxon>
        <taxon>Rhodobacterales</taxon>
        <taxon>Paracoccaceae</taxon>
        <taxon>Marinibacterium</taxon>
    </lineage>
</organism>
<dbReference type="SMART" id="SM00843">
    <property type="entry name" value="Ftsk_gamma"/>
    <property type="match status" value="1"/>
</dbReference>
<feature type="compositionally biased region" description="Acidic residues" evidence="17">
    <location>
        <begin position="530"/>
        <end position="547"/>
    </location>
</feature>
<dbReference type="Pfam" id="PF13491">
    <property type="entry name" value="FtsK_4TM"/>
    <property type="match status" value="1"/>
</dbReference>
<dbReference type="InterPro" id="IPR025199">
    <property type="entry name" value="FtsK_4TM"/>
</dbReference>
<evidence type="ECO:0000256" key="8">
    <source>
        <dbReference type="ARBA" id="ARBA00022829"/>
    </source>
</evidence>
<dbReference type="InterPro" id="IPR036390">
    <property type="entry name" value="WH_DNA-bd_sf"/>
</dbReference>
<feature type="transmembrane region" description="Helical" evidence="18">
    <location>
        <begin position="111"/>
        <end position="132"/>
    </location>
</feature>
<evidence type="ECO:0000256" key="15">
    <source>
        <dbReference type="ARBA" id="ARBA00025923"/>
    </source>
</evidence>
<feature type="transmembrane region" description="Helical" evidence="18">
    <location>
        <begin position="164"/>
        <end position="188"/>
    </location>
</feature>
<dbReference type="SUPFAM" id="SSF52540">
    <property type="entry name" value="P-loop containing nucleoside triphosphate hydrolases"/>
    <property type="match status" value="1"/>
</dbReference>
<evidence type="ECO:0000256" key="10">
    <source>
        <dbReference type="ARBA" id="ARBA00022989"/>
    </source>
</evidence>
<keyword evidence="6 18" id="KW-0812">Transmembrane</keyword>
<dbReference type="InterPro" id="IPR027417">
    <property type="entry name" value="P-loop_NTPase"/>
</dbReference>
<evidence type="ECO:0000256" key="4">
    <source>
        <dbReference type="ARBA" id="ARBA00022475"/>
    </source>
</evidence>
<comment type="similarity">
    <text evidence="2">Belongs to the FtsK/SpoIIIE/SftA family.</text>
</comment>
<keyword evidence="11" id="KW-0238">DNA-binding</keyword>
<keyword evidence="8" id="KW-0159">Chromosome partition</keyword>
<reference evidence="20 21" key="1">
    <citation type="submission" date="2013-04" db="EMBL/GenBank/DDBJ databases">
        <title>Oceanicola sp. 22II1-22F33 Genome Sequencing.</title>
        <authorList>
            <person name="Lai Q."/>
            <person name="Li G."/>
            <person name="Shao Z."/>
        </authorList>
    </citation>
    <scope>NUCLEOTIDE SEQUENCE [LARGE SCALE GENOMIC DNA]</scope>
    <source>
        <strain evidence="20 21">22II1-22F33</strain>
    </source>
</reference>
<keyword evidence="13" id="KW-0131">Cell cycle</keyword>
<feature type="compositionally biased region" description="Pro residues" evidence="17">
    <location>
        <begin position="513"/>
        <end position="525"/>
    </location>
</feature>
<evidence type="ECO:0000259" key="19">
    <source>
        <dbReference type="PROSITE" id="PS50901"/>
    </source>
</evidence>
<feature type="domain" description="FtsK" evidence="19">
    <location>
        <begin position="748"/>
        <end position="967"/>
    </location>
</feature>
<comment type="caution">
    <text evidence="20">The sequence shown here is derived from an EMBL/GenBank/DDBJ whole genome shotgun (WGS) entry which is preliminary data.</text>
</comment>
<keyword evidence="4" id="KW-1003">Cell membrane</keyword>
<dbReference type="RefSeq" id="WP_088650304.1">
    <property type="nucleotide sequence ID" value="NZ_AQQR01000004.1"/>
</dbReference>
<feature type="transmembrane region" description="Helical" evidence="18">
    <location>
        <begin position="27"/>
        <end position="46"/>
    </location>
</feature>
<keyword evidence="21" id="KW-1185">Reference proteome</keyword>
<dbReference type="CDD" id="cd01127">
    <property type="entry name" value="TrwB_TraG_TraD_VirD4"/>
    <property type="match status" value="1"/>
</dbReference>
<evidence type="ECO:0000256" key="9">
    <source>
        <dbReference type="ARBA" id="ARBA00022840"/>
    </source>
</evidence>
<dbReference type="SUPFAM" id="SSF46785">
    <property type="entry name" value="Winged helix' DNA-binding domain"/>
    <property type="match status" value="1"/>
</dbReference>
<comment type="function">
    <text evidence="14">Essential cell division protein that coordinates cell division and chromosome segregation. The N-terminus is involved in assembly of the cell-division machinery. The C-terminus functions as a DNA motor that moves dsDNA in an ATP-dependent manner towards the dif recombination site, which is located within the replication terminus region. Translocation stops specifically at Xer-dif sites, where FtsK interacts with the Xer recombinase, allowing activation of chromosome unlinking by recombination. FtsK orienting polar sequences (KOPS) guide the direction of DNA translocation. FtsK can remove proteins from DNA as it translocates, but translocation stops specifically at XerCD-dif site, thereby preventing removal of XerC and XerD from dif.</text>
</comment>
<dbReference type="GO" id="GO:0005524">
    <property type="term" value="F:ATP binding"/>
    <property type="evidence" value="ECO:0007669"/>
    <property type="project" value="UniProtKB-UniRule"/>
</dbReference>
<keyword evidence="12 18" id="KW-0472">Membrane</keyword>
<keyword evidence="5 20" id="KW-0132">Cell division</keyword>
<evidence type="ECO:0000256" key="5">
    <source>
        <dbReference type="ARBA" id="ARBA00022618"/>
    </source>
</evidence>
<feature type="compositionally biased region" description="Basic and acidic residues" evidence="17">
    <location>
        <begin position="548"/>
        <end position="562"/>
    </location>
</feature>
<evidence type="ECO:0000256" key="16">
    <source>
        <dbReference type="PROSITE-ProRule" id="PRU00289"/>
    </source>
</evidence>
<dbReference type="Pfam" id="PF01580">
    <property type="entry name" value="FtsK_SpoIIIE"/>
    <property type="match status" value="1"/>
</dbReference>
<dbReference type="SMART" id="SM00382">
    <property type="entry name" value="AAA"/>
    <property type="match status" value="1"/>
</dbReference>
<dbReference type="InterPro" id="IPR041027">
    <property type="entry name" value="FtsK_alpha"/>
</dbReference>
<dbReference type="InterPro" id="IPR036388">
    <property type="entry name" value="WH-like_DNA-bd_sf"/>
</dbReference>
<feature type="binding site" evidence="16">
    <location>
        <begin position="765"/>
        <end position="772"/>
    </location>
    <ligand>
        <name>ATP</name>
        <dbReference type="ChEBI" id="CHEBI:30616"/>
    </ligand>
</feature>
<dbReference type="EMBL" id="AQQR01000004">
    <property type="protein sequence ID" value="OWU73579.1"/>
    <property type="molecule type" value="Genomic_DNA"/>
</dbReference>
<feature type="transmembrane region" description="Helical" evidence="18">
    <location>
        <begin position="72"/>
        <end position="99"/>
    </location>
</feature>
<dbReference type="PROSITE" id="PS50901">
    <property type="entry name" value="FTSK"/>
    <property type="match status" value="1"/>
</dbReference>
<accession>A0A225NN29</accession>
<dbReference type="InterPro" id="IPR002543">
    <property type="entry name" value="FtsK_dom"/>
</dbReference>
<evidence type="ECO:0000256" key="2">
    <source>
        <dbReference type="ARBA" id="ARBA00006474"/>
    </source>
</evidence>
<feature type="region of interest" description="Disordered" evidence="17">
    <location>
        <begin position="506"/>
        <end position="608"/>
    </location>
</feature>
<feature type="region of interest" description="Disordered" evidence="17">
    <location>
        <begin position="371"/>
        <end position="399"/>
    </location>
</feature>
<dbReference type="Gene3D" id="1.10.10.10">
    <property type="entry name" value="Winged helix-like DNA-binding domain superfamily/Winged helix DNA-binding domain"/>
    <property type="match status" value="1"/>
</dbReference>
<comment type="subunit">
    <text evidence="15">Homohexamer. Forms a ring that surrounds DNA.</text>
</comment>
<dbReference type="PANTHER" id="PTHR22683">
    <property type="entry name" value="SPORULATION PROTEIN RELATED"/>
    <property type="match status" value="1"/>
</dbReference>
<dbReference type="InterPro" id="IPR050206">
    <property type="entry name" value="FtsK/SpoIIIE/SftA"/>
</dbReference>
<evidence type="ECO:0000256" key="7">
    <source>
        <dbReference type="ARBA" id="ARBA00022741"/>
    </source>
</evidence>
<dbReference type="GO" id="GO:0005886">
    <property type="term" value="C:plasma membrane"/>
    <property type="evidence" value="ECO:0007669"/>
    <property type="project" value="UniProtKB-SubCell"/>
</dbReference>
<evidence type="ECO:0000256" key="14">
    <source>
        <dbReference type="ARBA" id="ARBA00024784"/>
    </source>
</evidence>
<evidence type="ECO:0000256" key="1">
    <source>
        <dbReference type="ARBA" id="ARBA00004651"/>
    </source>
</evidence>
<dbReference type="GO" id="GO:0051301">
    <property type="term" value="P:cell division"/>
    <property type="evidence" value="ECO:0007669"/>
    <property type="project" value="UniProtKB-KW"/>
</dbReference>
<proteinExistence type="inferred from homology"/>
<dbReference type="GO" id="GO:0007059">
    <property type="term" value="P:chromosome segregation"/>
    <property type="evidence" value="ECO:0007669"/>
    <property type="project" value="UniProtKB-KW"/>
</dbReference>
<dbReference type="GO" id="GO:0003677">
    <property type="term" value="F:DNA binding"/>
    <property type="evidence" value="ECO:0007669"/>
    <property type="project" value="UniProtKB-KW"/>
</dbReference>
<evidence type="ECO:0000256" key="13">
    <source>
        <dbReference type="ARBA" id="ARBA00023306"/>
    </source>
</evidence>
<dbReference type="Proteomes" id="UP000215377">
    <property type="component" value="Unassembled WGS sequence"/>
</dbReference>
<comment type="subcellular location">
    <subcellularLocation>
        <location evidence="1">Cell membrane</location>
        <topology evidence="1">Multi-pass membrane protein</topology>
    </subcellularLocation>
</comment>
<evidence type="ECO:0000256" key="12">
    <source>
        <dbReference type="ARBA" id="ARBA00023136"/>
    </source>
</evidence>
<dbReference type="Gene3D" id="3.30.980.40">
    <property type="match status" value="1"/>
</dbReference>
<evidence type="ECO:0000313" key="20">
    <source>
        <dbReference type="EMBL" id="OWU73579.1"/>
    </source>
</evidence>
<dbReference type="InterPro" id="IPR018541">
    <property type="entry name" value="Ftsk_gamma"/>
</dbReference>
<name>A0A225NN29_9RHOB</name>
<dbReference type="AlphaFoldDB" id="A0A225NN29"/>
<dbReference type="Gene3D" id="3.40.50.300">
    <property type="entry name" value="P-loop containing nucleotide triphosphate hydrolases"/>
    <property type="match status" value="1"/>
</dbReference>
<gene>
    <name evidence="20" type="ORF">ATO3_13080</name>
</gene>
<keyword evidence="9 16" id="KW-0067">ATP-binding</keyword>
<dbReference type="InterPro" id="IPR003593">
    <property type="entry name" value="AAA+_ATPase"/>
</dbReference>
<dbReference type="PANTHER" id="PTHR22683:SF41">
    <property type="entry name" value="DNA TRANSLOCASE FTSK"/>
    <property type="match status" value="1"/>
</dbReference>
<evidence type="ECO:0000256" key="17">
    <source>
        <dbReference type="SAM" id="MobiDB-lite"/>
    </source>
</evidence>
<evidence type="ECO:0000256" key="11">
    <source>
        <dbReference type="ARBA" id="ARBA00023125"/>
    </source>
</evidence>
<evidence type="ECO:0000256" key="3">
    <source>
        <dbReference type="ARBA" id="ARBA00020887"/>
    </source>
</evidence>
<sequence length="1113" mass="119991">MAYNTRSRDPLLDSNMQAAIERRGKELIGIVLLGLGVAAMAMILSYTPDDPNWMVSTDAAVQNWLGRPGASIAAPLFMVVGWGALGFGAIFLAWGLRFLLHIGEERAVSRLIFAPIAVGVLSVYAATLVPGADWRATHSFGLGGLFGDTAMGALLTLLPIGSHLAVKLTGLCMGLVTLVLAFFVMGFTRAELSRILRLFVLGIVMGYSAILSVLGKGARGASDAARMRAQMRAQRRAEAEAEAQAGAFAAEAAAAPRVSTAPSVAINRSIPAAPARYDDAYSAQDEMPPLAAPAPNAVPPAPAALRATQEPRVEPQPERGGLLSRMPSLIRRAEPIADEMPDPELVETYPPDFEDDEISDDRIRARIADAVRSRTRRGQPEPEAPVDDPTKPLTRGRGRGPQPLIFKAAPPVAAAPTVAQAMSAGQDEIALPPEPPLSRHVPAAAGLKPEPPLRAQAPGARRAEPEQMVAPGFEGAREDEAAFTEVLEEDYGDYIESNVTPYQPRRAVGPVVAPSPAPTPKPAPMPEGMAEQDDFGGSDDHDDVDAYDDAHDSLDDAGHDTGPRVIPRAAPIPVAEPKKVVQNPTRKAPQPSKRARAEAQPSLSFDEQEQKYELPPLSLLMSPDTIQRHHLSDEALEENARMLENVLDDYGVKGEIVSVRPGPVVTMYELEPAPGLKASRVIGLADDIARSMSALSARVSTVPGRSVIGIELPNDKREMVVLREILASRDFGDTNMRLPLALGKDIGGESMVANLAKMPHLLIAGTTGSGKSVAINTMILSLLYRLTPDECRLIMIDPKMLELSVYDGIPHLLSPVVTDPKKAVVALKWTVGEMEERYRKMSKMGVRNIDGYNGRVEDALSKGETFSRTVQTGFDDETGDPVFETEEIIPEKMPYIVVIVDEMADLMMVAGKEIEACIQRLAQMARASGIHLIMATQRPSVDVITGTIKANFPTRISFQVTSKVDSRTILGEMGAEQLLGMGDMLYMAGGAKITRCHGPFVSDEEVEDLVNHLKAYGPPEYMANVLEGPDEERESDIDAVLGLGGNTNGEDALYDQAVQIVIKDRKCSTSYIQRKLGIGYNKAARLVEQMEEESLVSPANHVGKREILVPEQQ</sequence>
<keyword evidence="10 18" id="KW-1133">Transmembrane helix</keyword>
<evidence type="ECO:0000256" key="6">
    <source>
        <dbReference type="ARBA" id="ARBA00022692"/>
    </source>
</evidence>
<protein>
    <recommendedName>
        <fullName evidence="3">DNA translocase FtsK</fullName>
    </recommendedName>
</protein>